<accession>A0ACD0P6I9</accession>
<dbReference type="EMBL" id="KZ819718">
    <property type="protein sequence ID" value="PWN53596.1"/>
    <property type="molecule type" value="Genomic_DNA"/>
</dbReference>
<reference evidence="1 2" key="1">
    <citation type="journal article" date="2018" name="Mol. Biol. Evol.">
        <title>Broad Genomic Sampling Reveals a Smut Pathogenic Ancestry of the Fungal Clade Ustilaginomycotina.</title>
        <authorList>
            <person name="Kijpornyongpan T."/>
            <person name="Mondo S.J."/>
            <person name="Barry K."/>
            <person name="Sandor L."/>
            <person name="Lee J."/>
            <person name="Lipzen A."/>
            <person name="Pangilinan J."/>
            <person name="LaButti K."/>
            <person name="Hainaut M."/>
            <person name="Henrissat B."/>
            <person name="Grigoriev I.V."/>
            <person name="Spatafora J.W."/>
            <person name="Aime M.C."/>
        </authorList>
    </citation>
    <scope>NUCLEOTIDE SEQUENCE [LARGE SCALE GENOMIC DNA]</scope>
    <source>
        <strain evidence="1 2">SA 807</strain>
    </source>
</reference>
<dbReference type="Proteomes" id="UP000245626">
    <property type="component" value="Unassembled WGS sequence"/>
</dbReference>
<name>A0ACD0P6I9_9BASI</name>
<evidence type="ECO:0000313" key="2">
    <source>
        <dbReference type="Proteomes" id="UP000245626"/>
    </source>
</evidence>
<protein>
    <submittedName>
        <fullName evidence="1">Exosome complex exonuclease rrp41</fullName>
    </submittedName>
</protein>
<keyword evidence="1" id="KW-0378">Hydrolase</keyword>
<keyword evidence="1" id="KW-0269">Exonuclease</keyword>
<keyword evidence="1" id="KW-0540">Nuclease</keyword>
<gene>
    <name evidence="1" type="ORF">IE53DRAFT_383884</name>
</gene>
<keyword evidence="2" id="KW-1185">Reference proteome</keyword>
<evidence type="ECO:0000313" key="1">
    <source>
        <dbReference type="EMBL" id="PWN53596.1"/>
    </source>
</evidence>
<sequence>MSSRLELLNAGGFRVDGRKQHELRSISIKLGGSIEGCDGSAEVTQGLTVVSASVFGPREPRLGGQSHDRATINVEVSLSPWGSMERKRRNKGDRRLLEIASAIRSTFEPVVHTHLYPRSQIDIFVQVLQQDGGILPASINATTLALMDAGIPMQDFVTSLSCGIHSTSPLLDLNNVEESDLPNLTVAVLPRTAKVTLASLETRLHVERFEEIFRLAIDACQVLHQEMDLATRARTKLLVSAMGGKLSIDKDSDEEARVGGLLDDDEMEY</sequence>
<organism evidence="1 2">
    <name type="scientific">Violaceomyces palustris</name>
    <dbReference type="NCBI Taxonomy" id="1673888"/>
    <lineage>
        <taxon>Eukaryota</taxon>
        <taxon>Fungi</taxon>
        <taxon>Dikarya</taxon>
        <taxon>Basidiomycota</taxon>
        <taxon>Ustilaginomycotina</taxon>
        <taxon>Ustilaginomycetes</taxon>
        <taxon>Violaceomycetales</taxon>
        <taxon>Violaceomycetaceae</taxon>
        <taxon>Violaceomyces</taxon>
    </lineage>
</organism>
<proteinExistence type="predicted"/>